<dbReference type="AlphaFoldDB" id="A0AAU9D9S3"/>
<evidence type="ECO:0000313" key="1">
    <source>
        <dbReference type="EMBL" id="BDU50065.1"/>
    </source>
</evidence>
<evidence type="ECO:0000313" key="2">
    <source>
        <dbReference type="Proteomes" id="UP001321582"/>
    </source>
</evidence>
<keyword evidence="2" id="KW-1185">Reference proteome</keyword>
<dbReference type="RefSeq" id="WP_307905001.1">
    <property type="nucleotide sequence ID" value="NZ_AP027059.1"/>
</dbReference>
<protein>
    <recommendedName>
        <fullName evidence="3">CARDB domain-containing protein</fullName>
    </recommendedName>
</protein>
<proteinExistence type="predicted"/>
<reference evidence="1 2" key="1">
    <citation type="submission" date="2022-11" db="EMBL/GenBank/DDBJ databases">
        <title>Haliovirga abyssi gen. nov., sp. nov., a mesophilic fermentative bacterium isolated from the Iheya North hydrothermal field and the proposal of Haliovirgaceae fam. nov.</title>
        <authorList>
            <person name="Miyazaki U."/>
            <person name="Tame A."/>
            <person name="Miyazaki J."/>
            <person name="Takai K."/>
            <person name="Sawayama S."/>
            <person name="Kitajima M."/>
            <person name="Okamoto A."/>
            <person name="Nakagawa S."/>
        </authorList>
    </citation>
    <scope>NUCLEOTIDE SEQUENCE [LARGE SCALE GENOMIC DNA]</scope>
    <source>
        <strain evidence="1 2">IC12</strain>
    </source>
</reference>
<name>A0AAU9D9S3_9FUSO</name>
<evidence type="ECO:0008006" key="3">
    <source>
        <dbReference type="Google" id="ProtNLM"/>
    </source>
</evidence>
<gene>
    <name evidence="1" type="ORF">HLVA_06340</name>
</gene>
<dbReference type="Proteomes" id="UP001321582">
    <property type="component" value="Chromosome"/>
</dbReference>
<accession>A0AAU9D9S3</accession>
<dbReference type="EMBL" id="AP027059">
    <property type="protein sequence ID" value="BDU50065.1"/>
    <property type="molecule type" value="Genomic_DNA"/>
</dbReference>
<organism evidence="1 2">
    <name type="scientific">Haliovirga abyssi</name>
    <dbReference type="NCBI Taxonomy" id="2996794"/>
    <lineage>
        <taxon>Bacteria</taxon>
        <taxon>Fusobacteriati</taxon>
        <taxon>Fusobacteriota</taxon>
        <taxon>Fusobacteriia</taxon>
        <taxon>Fusobacteriales</taxon>
        <taxon>Haliovirgaceae</taxon>
        <taxon>Haliovirga</taxon>
    </lineage>
</organism>
<sequence length="254" mass="28133">MKKVFLVFVATIVLLVMGGCDFKVTVKKSDEVSKVVISSTSDVINADNNNAVSFSVKVFNSDDEEILNKTVDIYKDGVKFTEDSFYTTTSGEYIFLAKVDGVESNSIVVTVNNDGKMTVENNSAGAMHGVEWISGDKSYYFSETEEDSIWTESGKIDSLLVGDSNTKLVNPGESFLYFSISGQNGFAYFRTKDKITISDFDIKNVEIVIDTPVQETDENQNDLTRKFAVIITSVNKSGKRAINRYEVINVIKGE</sequence>
<dbReference type="KEGG" id="haby:HLVA_06340"/>
<dbReference type="PROSITE" id="PS51257">
    <property type="entry name" value="PROKAR_LIPOPROTEIN"/>
    <property type="match status" value="1"/>
</dbReference>